<dbReference type="EMBL" id="KZ851912">
    <property type="protein sequence ID" value="RDH20978.1"/>
    <property type="molecule type" value="Genomic_DNA"/>
</dbReference>
<dbReference type="VEuPathDB" id="FungiDB:M747DRAFT_369872"/>
<dbReference type="PANTHER" id="PTHR41677:SF1">
    <property type="entry name" value="FE2OG DIOXYGENASE DOMAIN-CONTAINING PROTEIN"/>
    <property type="match status" value="1"/>
</dbReference>
<accession>A0A370BZ11</accession>
<organism evidence="1 2">
    <name type="scientific">Aspergillus niger ATCC 13496</name>
    <dbReference type="NCBI Taxonomy" id="1353008"/>
    <lineage>
        <taxon>Eukaryota</taxon>
        <taxon>Fungi</taxon>
        <taxon>Dikarya</taxon>
        <taxon>Ascomycota</taxon>
        <taxon>Pezizomycotina</taxon>
        <taxon>Eurotiomycetes</taxon>
        <taxon>Eurotiomycetidae</taxon>
        <taxon>Eurotiales</taxon>
        <taxon>Aspergillaceae</taxon>
        <taxon>Aspergillus</taxon>
        <taxon>Aspergillus subgen. Circumdati</taxon>
    </lineage>
</organism>
<proteinExistence type="predicted"/>
<dbReference type="PANTHER" id="PTHR41677">
    <property type="entry name" value="YALI0B19030P"/>
    <property type="match status" value="1"/>
</dbReference>
<gene>
    <name evidence="1" type="ORF">M747DRAFT_369872</name>
</gene>
<evidence type="ECO:0008006" key="3">
    <source>
        <dbReference type="Google" id="ProtNLM"/>
    </source>
</evidence>
<evidence type="ECO:0000313" key="2">
    <source>
        <dbReference type="Proteomes" id="UP000253845"/>
    </source>
</evidence>
<name>A0A370BZ11_ASPNG</name>
<evidence type="ECO:0000313" key="1">
    <source>
        <dbReference type="EMBL" id="RDH20978.1"/>
    </source>
</evidence>
<protein>
    <recommendedName>
        <fullName evidence="3">Fe2OG dioxygenase domain-containing protein</fullName>
    </recommendedName>
</protein>
<reference evidence="1 2" key="1">
    <citation type="submission" date="2018-07" db="EMBL/GenBank/DDBJ databases">
        <title>Section-level genome sequencing of Aspergillus section Nigri to investigate inter- and intra-species variation.</title>
        <authorList>
            <consortium name="DOE Joint Genome Institute"/>
            <person name="Vesth T.C."/>
            <person name="Nybo J.L."/>
            <person name="Theobald S."/>
            <person name="Frisvad J.C."/>
            <person name="Larsen T.O."/>
            <person name="Nielsen K.F."/>
            <person name="Hoof J.B."/>
            <person name="Brandl J."/>
            <person name="Salamov A."/>
            <person name="Riley R."/>
            <person name="Gladden J.M."/>
            <person name="Phatale P."/>
            <person name="Nielsen M.T."/>
            <person name="Lyhne E.K."/>
            <person name="Kogle M.E."/>
            <person name="Strasser K."/>
            <person name="McDonnell E."/>
            <person name="Barry K."/>
            <person name="Clum A."/>
            <person name="Chen C."/>
            <person name="Nolan M."/>
            <person name="Sandor L."/>
            <person name="Kuo A."/>
            <person name="Lipzen A."/>
            <person name="Hainaut M."/>
            <person name="Drula E."/>
            <person name="Tsang A."/>
            <person name="Magnuson J.K."/>
            <person name="Henrissat B."/>
            <person name="Wiebenga A."/>
            <person name="Simmons B.A."/>
            <person name="Makela M.R."/>
            <person name="De vries R.P."/>
            <person name="Grigoriev I.V."/>
            <person name="Mortensen U.H."/>
            <person name="Baker S.E."/>
            <person name="Andersen M.R."/>
        </authorList>
    </citation>
    <scope>NUCLEOTIDE SEQUENCE [LARGE SCALE GENOMIC DNA]</scope>
    <source>
        <strain evidence="1 2">ATCC 13496</strain>
    </source>
</reference>
<dbReference type="AlphaFoldDB" id="A0A370BZ11"/>
<sequence>MAFVGTSMASPVSAINEVVDITGEAFQENEACQVEKAAPEPEHVVFDPSKHLAFVPPSKVHTMNELGYPNNRGVSPVGVSEPFSLFSVEAVEHMRKEVLTSEVYAKHKYSSEIAECQLRGYAAECAPFVYDAWKNPETLAIISKVAGVDLVPVMDFELGHVNISGHNEEEKHEAVKAAGVLGKGIAVKPSNDDAIVDWHTDSYPFVCVTMLSDCTNMIGGETALRTGNGDIVKVRGPQKGSAVILQGRYIEHKALRAFGATERITMVTSFRPRASSIKDDTVLTTVRPISDLNELYHQFTEYRFEILGDRLRDVNKLMRDQKRARRTFDTRAAKLFIREQIDFLEHMNKEIVDDEKVIKGVIDDSHLVSEDLKLERSRKRALADVE</sequence>
<dbReference type="Proteomes" id="UP000253845">
    <property type="component" value="Unassembled WGS sequence"/>
</dbReference>